<proteinExistence type="predicted"/>
<reference evidence="3" key="1">
    <citation type="journal article" date="2024" name="IScience">
        <title>Strigolactones Initiate the Formation of Haustorium-like Structures in Castilleja.</title>
        <authorList>
            <person name="Buerger M."/>
            <person name="Peterson D."/>
            <person name="Chory J."/>
        </authorList>
    </citation>
    <scope>NUCLEOTIDE SEQUENCE [LARGE SCALE GENOMIC DNA]</scope>
</reference>
<evidence type="ECO:0000256" key="1">
    <source>
        <dbReference type="SAM" id="Phobius"/>
    </source>
</evidence>
<keyword evidence="1" id="KW-0812">Transmembrane</keyword>
<dbReference type="EMBL" id="JAVIJP010000079">
    <property type="protein sequence ID" value="KAL3618677.1"/>
    <property type="molecule type" value="Genomic_DNA"/>
</dbReference>
<dbReference type="Proteomes" id="UP001632038">
    <property type="component" value="Unassembled WGS sequence"/>
</dbReference>
<dbReference type="AlphaFoldDB" id="A0ABD3BPP5"/>
<feature type="transmembrane region" description="Helical" evidence="1">
    <location>
        <begin position="6"/>
        <end position="25"/>
    </location>
</feature>
<keyword evidence="3" id="KW-1185">Reference proteome</keyword>
<keyword evidence="1" id="KW-1133">Transmembrane helix</keyword>
<protein>
    <submittedName>
        <fullName evidence="2">Uncharacterized protein</fullName>
    </submittedName>
</protein>
<name>A0ABD3BPP5_9LAMI</name>
<accession>A0ABD3BPP5</accession>
<comment type="caution">
    <text evidence="2">The sequence shown here is derived from an EMBL/GenBank/DDBJ whole genome shotgun (WGS) entry which is preliminary data.</text>
</comment>
<gene>
    <name evidence="2" type="ORF">CASFOL_037496</name>
</gene>
<evidence type="ECO:0000313" key="2">
    <source>
        <dbReference type="EMBL" id="KAL3618677.1"/>
    </source>
</evidence>
<evidence type="ECO:0000313" key="3">
    <source>
        <dbReference type="Proteomes" id="UP001632038"/>
    </source>
</evidence>
<organism evidence="2 3">
    <name type="scientific">Castilleja foliolosa</name>
    <dbReference type="NCBI Taxonomy" id="1961234"/>
    <lineage>
        <taxon>Eukaryota</taxon>
        <taxon>Viridiplantae</taxon>
        <taxon>Streptophyta</taxon>
        <taxon>Embryophyta</taxon>
        <taxon>Tracheophyta</taxon>
        <taxon>Spermatophyta</taxon>
        <taxon>Magnoliopsida</taxon>
        <taxon>eudicotyledons</taxon>
        <taxon>Gunneridae</taxon>
        <taxon>Pentapetalae</taxon>
        <taxon>asterids</taxon>
        <taxon>lamiids</taxon>
        <taxon>Lamiales</taxon>
        <taxon>Orobanchaceae</taxon>
        <taxon>Pedicularideae</taxon>
        <taxon>Castillejinae</taxon>
        <taxon>Castilleja</taxon>
    </lineage>
</organism>
<sequence>MIEALYTPPVFFYISSGVVMLSFGATHDMGVERLDTSL</sequence>
<keyword evidence="1" id="KW-0472">Membrane</keyword>